<dbReference type="EMBL" id="FWZU01000001">
    <property type="protein sequence ID" value="SME87889.1"/>
    <property type="molecule type" value="Genomic_DNA"/>
</dbReference>
<feature type="domain" description="Histidine kinase" evidence="15">
    <location>
        <begin position="331"/>
        <end position="556"/>
    </location>
</feature>
<proteinExistence type="predicted"/>
<evidence type="ECO:0000256" key="10">
    <source>
        <dbReference type="ARBA" id="ARBA00022840"/>
    </source>
</evidence>
<keyword evidence="6" id="KW-0808">Transferase</keyword>
<name>A0A1X7C0R4_9BACT</name>
<dbReference type="GO" id="GO:0005886">
    <property type="term" value="C:plasma membrane"/>
    <property type="evidence" value="ECO:0007669"/>
    <property type="project" value="UniProtKB-SubCell"/>
</dbReference>
<dbReference type="EC" id="2.7.13.3" evidence="3"/>
<evidence type="ECO:0000256" key="5">
    <source>
        <dbReference type="ARBA" id="ARBA00022553"/>
    </source>
</evidence>
<evidence type="ECO:0000256" key="4">
    <source>
        <dbReference type="ARBA" id="ARBA00022475"/>
    </source>
</evidence>
<evidence type="ECO:0000256" key="3">
    <source>
        <dbReference type="ARBA" id="ARBA00012438"/>
    </source>
</evidence>
<dbReference type="Pfam" id="PF02518">
    <property type="entry name" value="HATPase_c"/>
    <property type="match status" value="1"/>
</dbReference>
<feature type="transmembrane region" description="Helical" evidence="14">
    <location>
        <begin position="271"/>
        <end position="294"/>
    </location>
</feature>
<organism evidence="16 17">
    <name type="scientific">Desulfovibrio gilichinskyi</name>
    <dbReference type="NCBI Taxonomy" id="1519643"/>
    <lineage>
        <taxon>Bacteria</taxon>
        <taxon>Pseudomonadati</taxon>
        <taxon>Thermodesulfobacteriota</taxon>
        <taxon>Desulfovibrionia</taxon>
        <taxon>Desulfovibrionales</taxon>
        <taxon>Desulfovibrionaceae</taxon>
        <taxon>Desulfovibrio</taxon>
    </lineage>
</organism>
<evidence type="ECO:0000256" key="12">
    <source>
        <dbReference type="ARBA" id="ARBA00023012"/>
    </source>
</evidence>
<dbReference type="PANTHER" id="PTHR43065:SF10">
    <property type="entry name" value="PEROXIDE STRESS-ACTIVATED HISTIDINE KINASE MAK3"/>
    <property type="match status" value="1"/>
</dbReference>
<keyword evidence="13 14" id="KW-0472">Membrane</keyword>
<keyword evidence="9" id="KW-0418">Kinase</keyword>
<evidence type="ECO:0000256" key="9">
    <source>
        <dbReference type="ARBA" id="ARBA00022777"/>
    </source>
</evidence>
<feature type="transmembrane region" description="Helical" evidence="14">
    <location>
        <begin position="12"/>
        <end position="36"/>
    </location>
</feature>
<evidence type="ECO:0000313" key="16">
    <source>
        <dbReference type="EMBL" id="SME87889.1"/>
    </source>
</evidence>
<evidence type="ECO:0000259" key="15">
    <source>
        <dbReference type="PROSITE" id="PS50109"/>
    </source>
</evidence>
<dbReference type="PROSITE" id="PS50109">
    <property type="entry name" value="HIS_KIN"/>
    <property type="match status" value="1"/>
</dbReference>
<dbReference type="Pfam" id="PF02743">
    <property type="entry name" value="dCache_1"/>
    <property type="match status" value="1"/>
</dbReference>
<dbReference type="InterPro" id="IPR004358">
    <property type="entry name" value="Sig_transdc_His_kin-like_C"/>
</dbReference>
<dbReference type="SUPFAM" id="SSF47384">
    <property type="entry name" value="Homodimeric domain of signal transducing histidine kinase"/>
    <property type="match status" value="1"/>
</dbReference>
<keyword evidence="10" id="KW-0067">ATP-binding</keyword>
<evidence type="ECO:0000256" key="7">
    <source>
        <dbReference type="ARBA" id="ARBA00022692"/>
    </source>
</evidence>
<dbReference type="InterPro" id="IPR033479">
    <property type="entry name" value="dCache_1"/>
</dbReference>
<evidence type="ECO:0000256" key="11">
    <source>
        <dbReference type="ARBA" id="ARBA00022989"/>
    </source>
</evidence>
<dbReference type="CDD" id="cd18774">
    <property type="entry name" value="PDC2_HK_sensor"/>
    <property type="match status" value="1"/>
</dbReference>
<dbReference type="OrthoDB" id="9777714at2"/>
<dbReference type="Gene3D" id="3.30.450.20">
    <property type="entry name" value="PAS domain"/>
    <property type="match status" value="1"/>
</dbReference>
<evidence type="ECO:0000256" key="13">
    <source>
        <dbReference type="ARBA" id="ARBA00023136"/>
    </source>
</evidence>
<protein>
    <recommendedName>
        <fullName evidence="3">histidine kinase</fullName>
        <ecNumber evidence="3">2.7.13.3</ecNumber>
    </recommendedName>
</protein>
<dbReference type="STRING" id="1519643.SAMN06295933_0073"/>
<comment type="subcellular location">
    <subcellularLocation>
        <location evidence="2">Cell membrane</location>
        <topology evidence="2">Multi-pass membrane protein</topology>
    </subcellularLocation>
</comment>
<dbReference type="CDD" id="cd00082">
    <property type="entry name" value="HisKA"/>
    <property type="match status" value="1"/>
</dbReference>
<dbReference type="InterPro" id="IPR003594">
    <property type="entry name" value="HATPase_dom"/>
</dbReference>
<sequence>MKKLIDCRVHKLLLISMIVVPAIPLLLAMFIGYYSYSKTTEKLVVSAIRQSAIDHRDIISAFLKERQTDLQSYLNLIPADHLQWGMDHGDIALMFKNAGGVFQDLGLIAPDGVQISYSGAYELTEKNYLDAPWYQDTIKNGYHVSDVFLGYRNVPHFVVAVTRIIDGKPWVLRGTINSDIFRKLVDGVKLGDTGEAYIVSQDGKFQTARRSGGGLLENDLFNYPYQKKNIITFLGNDDGVDYLLASALMNDGKWRLIVRQKRADAFRSTNIAGYTILLVLLCGGAVIVVLALFTSRKIYETLERQAEAVCTLENQLMRAARLAELGEMSAGFAHEINNPLQIMKSDLALLELVLEDALPSNCEPAVRDEVKDISDQLKLQIDRCAGITREILNFGRSSKPELQKIDLSVYLPGVGAMVEKKATVHGVEMGCEISPETPQIEADPRQLQQVMVNLLNNAIYAVIDRHGSEGGKVKVDATLGADGSAVIKVADNGTGISPDNLTKIFVPFFSTKAPGQGTGLGLSVCHTIISTLGGDLAVESVKNEGTVFTITLPGLKTNS</sequence>
<dbReference type="PANTHER" id="PTHR43065">
    <property type="entry name" value="SENSOR HISTIDINE KINASE"/>
    <property type="match status" value="1"/>
</dbReference>
<evidence type="ECO:0000256" key="2">
    <source>
        <dbReference type="ARBA" id="ARBA00004651"/>
    </source>
</evidence>
<dbReference type="Gene3D" id="3.30.565.10">
    <property type="entry name" value="Histidine kinase-like ATPase, C-terminal domain"/>
    <property type="match status" value="1"/>
</dbReference>
<evidence type="ECO:0000256" key="14">
    <source>
        <dbReference type="SAM" id="Phobius"/>
    </source>
</evidence>
<keyword evidence="17" id="KW-1185">Reference proteome</keyword>
<dbReference type="InterPro" id="IPR005467">
    <property type="entry name" value="His_kinase_dom"/>
</dbReference>
<dbReference type="GO" id="GO:0005524">
    <property type="term" value="F:ATP binding"/>
    <property type="evidence" value="ECO:0007669"/>
    <property type="project" value="UniProtKB-KW"/>
</dbReference>
<evidence type="ECO:0000256" key="1">
    <source>
        <dbReference type="ARBA" id="ARBA00000085"/>
    </source>
</evidence>
<dbReference type="AlphaFoldDB" id="A0A1X7C0R4"/>
<dbReference type="Gene3D" id="1.10.287.130">
    <property type="match status" value="1"/>
</dbReference>
<keyword evidence="4" id="KW-1003">Cell membrane</keyword>
<keyword evidence="11 14" id="KW-1133">Transmembrane helix</keyword>
<dbReference type="PRINTS" id="PR00344">
    <property type="entry name" value="BCTRLSENSOR"/>
</dbReference>
<keyword evidence="12" id="KW-0902">Two-component regulatory system</keyword>
<keyword evidence="8" id="KW-0547">Nucleotide-binding</keyword>
<dbReference type="InterPro" id="IPR036097">
    <property type="entry name" value="HisK_dim/P_sf"/>
</dbReference>
<dbReference type="InterPro" id="IPR003661">
    <property type="entry name" value="HisK_dim/P_dom"/>
</dbReference>
<accession>A0A1X7C0R4</accession>
<dbReference type="SMART" id="SM00387">
    <property type="entry name" value="HATPase_c"/>
    <property type="match status" value="1"/>
</dbReference>
<evidence type="ECO:0000256" key="6">
    <source>
        <dbReference type="ARBA" id="ARBA00022679"/>
    </source>
</evidence>
<keyword evidence="5" id="KW-0597">Phosphoprotein</keyword>
<dbReference type="RefSeq" id="WP_085096694.1">
    <property type="nucleotide sequence ID" value="NZ_FWZU01000001.1"/>
</dbReference>
<dbReference type="Proteomes" id="UP000192906">
    <property type="component" value="Unassembled WGS sequence"/>
</dbReference>
<evidence type="ECO:0000313" key="17">
    <source>
        <dbReference type="Proteomes" id="UP000192906"/>
    </source>
</evidence>
<dbReference type="GO" id="GO:0000155">
    <property type="term" value="F:phosphorelay sensor kinase activity"/>
    <property type="evidence" value="ECO:0007669"/>
    <property type="project" value="InterPro"/>
</dbReference>
<reference evidence="17" key="1">
    <citation type="submission" date="2017-04" db="EMBL/GenBank/DDBJ databases">
        <authorList>
            <person name="Varghese N."/>
            <person name="Submissions S."/>
        </authorList>
    </citation>
    <scope>NUCLEOTIDE SEQUENCE [LARGE SCALE GENOMIC DNA]</scope>
    <source>
        <strain evidence="17">K3S</strain>
    </source>
</reference>
<dbReference type="SUPFAM" id="SSF55874">
    <property type="entry name" value="ATPase domain of HSP90 chaperone/DNA topoisomerase II/histidine kinase"/>
    <property type="match status" value="1"/>
</dbReference>
<keyword evidence="7 14" id="KW-0812">Transmembrane</keyword>
<dbReference type="InterPro" id="IPR036890">
    <property type="entry name" value="HATPase_C_sf"/>
</dbReference>
<comment type="catalytic activity">
    <reaction evidence="1">
        <text>ATP + protein L-histidine = ADP + protein N-phospho-L-histidine.</text>
        <dbReference type="EC" id="2.7.13.3"/>
    </reaction>
</comment>
<evidence type="ECO:0000256" key="8">
    <source>
        <dbReference type="ARBA" id="ARBA00022741"/>
    </source>
</evidence>
<gene>
    <name evidence="16" type="ORF">SAMN06295933_0073</name>
</gene>